<comment type="subcellular location">
    <subcellularLocation>
        <location evidence="1">Vacuole</location>
    </subcellularLocation>
</comment>
<dbReference type="GO" id="GO:0012505">
    <property type="term" value="C:endomembrane system"/>
    <property type="evidence" value="ECO:0007669"/>
    <property type="project" value="TreeGrafter"/>
</dbReference>
<evidence type="ECO:0000256" key="1">
    <source>
        <dbReference type="ARBA" id="ARBA00004116"/>
    </source>
</evidence>
<proteinExistence type="inferred from homology"/>
<name>A0AAN7KCK6_TRANT</name>
<comment type="similarity">
    <text evidence="2">Belongs to the strictosidine synthase family.</text>
</comment>
<dbReference type="PANTHER" id="PTHR10426:SF86">
    <property type="entry name" value="PROTEIN STRICTOSIDINE SYNTHASE-LIKE 10-LIKE"/>
    <property type="match status" value="1"/>
</dbReference>
<dbReference type="Gene3D" id="2.120.10.30">
    <property type="entry name" value="TolB, C-terminal domain"/>
    <property type="match status" value="1"/>
</dbReference>
<reference evidence="7 8" key="1">
    <citation type="journal article" date="2023" name="Hortic Res">
        <title>Pangenome of water caltrop reveals structural variations and asymmetric subgenome divergence after allopolyploidization.</title>
        <authorList>
            <person name="Zhang X."/>
            <person name="Chen Y."/>
            <person name="Wang L."/>
            <person name="Yuan Y."/>
            <person name="Fang M."/>
            <person name="Shi L."/>
            <person name="Lu R."/>
            <person name="Comes H.P."/>
            <person name="Ma Y."/>
            <person name="Chen Y."/>
            <person name="Huang G."/>
            <person name="Zhou Y."/>
            <person name="Zheng Z."/>
            <person name="Qiu Y."/>
        </authorList>
    </citation>
    <scope>NUCLEOTIDE SEQUENCE [LARGE SCALE GENOMIC DNA]</scope>
    <source>
        <strain evidence="7">F231</strain>
    </source>
</reference>
<dbReference type="FunFam" id="2.120.10.30:FF:000032">
    <property type="entry name" value="Protein STRICTOSIDINE SYNTHASE-LIKE 13"/>
    <property type="match status" value="1"/>
</dbReference>
<keyword evidence="8" id="KW-1185">Reference proteome</keyword>
<evidence type="ECO:0000259" key="6">
    <source>
        <dbReference type="Pfam" id="PF03088"/>
    </source>
</evidence>
<organism evidence="7 8">
    <name type="scientific">Trapa natans</name>
    <name type="common">Water chestnut</name>
    <dbReference type="NCBI Taxonomy" id="22666"/>
    <lineage>
        <taxon>Eukaryota</taxon>
        <taxon>Viridiplantae</taxon>
        <taxon>Streptophyta</taxon>
        <taxon>Embryophyta</taxon>
        <taxon>Tracheophyta</taxon>
        <taxon>Spermatophyta</taxon>
        <taxon>Magnoliopsida</taxon>
        <taxon>eudicotyledons</taxon>
        <taxon>Gunneridae</taxon>
        <taxon>Pentapetalae</taxon>
        <taxon>rosids</taxon>
        <taxon>malvids</taxon>
        <taxon>Myrtales</taxon>
        <taxon>Lythraceae</taxon>
        <taxon>Trapa</taxon>
    </lineage>
</organism>
<accession>A0AAN7KCK6</accession>
<dbReference type="InterPro" id="IPR011042">
    <property type="entry name" value="6-blade_b-propeller_TolB-like"/>
</dbReference>
<protein>
    <recommendedName>
        <fullName evidence="6">Strictosidine synthase conserved region domain-containing protein</fullName>
    </recommendedName>
</protein>
<keyword evidence="3" id="KW-0926">Vacuole</keyword>
<dbReference type="GO" id="GO:0016787">
    <property type="term" value="F:hydrolase activity"/>
    <property type="evidence" value="ECO:0007669"/>
    <property type="project" value="TreeGrafter"/>
</dbReference>
<dbReference type="InterPro" id="IPR018119">
    <property type="entry name" value="Strictosidine_synth_cons-reg"/>
</dbReference>
<dbReference type="Proteomes" id="UP001346149">
    <property type="component" value="Unassembled WGS sequence"/>
</dbReference>
<dbReference type="Pfam" id="PF03088">
    <property type="entry name" value="Str_synth"/>
    <property type="match status" value="1"/>
</dbReference>
<evidence type="ECO:0000313" key="8">
    <source>
        <dbReference type="Proteomes" id="UP001346149"/>
    </source>
</evidence>
<comment type="caution">
    <text evidence="7">The sequence shown here is derived from an EMBL/GenBank/DDBJ whole genome shotgun (WGS) entry which is preliminary data.</text>
</comment>
<keyword evidence="5" id="KW-0325">Glycoprotein</keyword>
<feature type="domain" description="Strictosidine synthase conserved region" evidence="6">
    <location>
        <begin position="163"/>
        <end position="250"/>
    </location>
</feature>
<evidence type="ECO:0000313" key="7">
    <source>
        <dbReference type="EMBL" id="KAK4764730.1"/>
    </source>
</evidence>
<gene>
    <name evidence="7" type="ORF">SAY86_025820</name>
</gene>
<dbReference type="PANTHER" id="PTHR10426">
    <property type="entry name" value="STRICTOSIDINE SYNTHASE-RELATED"/>
    <property type="match status" value="1"/>
</dbReference>
<dbReference type="AlphaFoldDB" id="A0AAN7KCK6"/>
<evidence type="ECO:0000256" key="5">
    <source>
        <dbReference type="ARBA" id="ARBA00023180"/>
    </source>
</evidence>
<sequence>MTKATLIVSSSFPILLTLLFFTIFFFLDPSVAHDYKLISVSSKRRYHRLPFRRVVGPESIAFDCRGQGPYVGVSDGRILKWHKKHWTEFAHTDPKRNRKLCDGSTRGDMEPTCGRPLGLKFNNKTCSLYIADAYYGLLKVGPRGGVAQSLAISADGLPFRFTNALDIDTRSGVVYFTDSSRLYQRREFLKSLLSGDSTGRLLKYNPRTKKVTTLLRGLAFPNGVALSKDKSYLLLAETGNFQILRYWLSGRRAGTSEPFAQLARYPDNIKSTESGDFWVAFESGREVPMMTTANSSLVMDGKKQQQGGGVSDDDIPWFTKDPVAVKFRGDGKAMEILDGLNEKYFESVSEVLELEGNLWVGSVLKPFLGKLRALKN</sequence>
<evidence type="ECO:0000256" key="3">
    <source>
        <dbReference type="ARBA" id="ARBA00022554"/>
    </source>
</evidence>
<keyword evidence="4" id="KW-0732">Signal</keyword>
<dbReference type="EMBL" id="JAXQNO010000023">
    <property type="protein sequence ID" value="KAK4764730.1"/>
    <property type="molecule type" value="Genomic_DNA"/>
</dbReference>
<dbReference type="SUPFAM" id="SSF63829">
    <property type="entry name" value="Calcium-dependent phosphotriesterase"/>
    <property type="match status" value="1"/>
</dbReference>
<dbReference type="GO" id="GO:0005773">
    <property type="term" value="C:vacuole"/>
    <property type="evidence" value="ECO:0007669"/>
    <property type="project" value="UniProtKB-SubCell"/>
</dbReference>
<evidence type="ECO:0000256" key="2">
    <source>
        <dbReference type="ARBA" id="ARBA00009191"/>
    </source>
</evidence>
<evidence type="ECO:0000256" key="4">
    <source>
        <dbReference type="ARBA" id="ARBA00022729"/>
    </source>
</evidence>